<gene>
    <name evidence="3" type="ORF">EMH_0049940</name>
</gene>
<dbReference type="GeneID" id="25379678"/>
<keyword evidence="4" id="KW-1185">Reference proteome</keyword>
<dbReference type="RefSeq" id="XP_013352040.1">
    <property type="nucleotide sequence ID" value="XM_013496586.1"/>
</dbReference>
<dbReference type="VEuPathDB" id="ToxoDB:EMH_0049940"/>
<dbReference type="PANTHER" id="PTHR43016">
    <property type="entry name" value="PRESEQUENCE PROTEASE"/>
    <property type="match status" value="1"/>
</dbReference>
<protein>
    <submittedName>
        <fullName evidence="3">Zinc metalloprotease 2, putative</fullName>
    </submittedName>
</protein>
<evidence type="ECO:0000259" key="2">
    <source>
        <dbReference type="Pfam" id="PF08367"/>
    </source>
</evidence>
<feature type="region of interest" description="Disordered" evidence="1">
    <location>
        <begin position="84"/>
        <end position="105"/>
    </location>
</feature>
<dbReference type="AlphaFoldDB" id="U6JXK4"/>
<dbReference type="GO" id="GO:0006508">
    <property type="term" value="P:proteolysis"/>
    <property type="evidence" value="ECO:0007669"/>
    <property type="project" value="UniProtKB-KW"/>
</dbReference>
<dbReference type="Pfam" id="PF08367">
    <property type="entry name" value="M16C_assoc"/>
    <property type="match status" value="1"/>
</dbReference>
<sequence length="117" mass="12726">MSHCCSRYFVNNPHRLTLRLKASREIAAETAAEERQALDAAAKEMGPEGIAAVALQQEELKRLQTSPTPPEALATLPRLERADINPVILRSTQRETDSNTKTKRGGGDSCVCVLVVG</sequence>
<dbReference type="InterPro" id="IPR011249">
    <property type="entry name" value="Metalloenz_LuxS/M16"/>
</dbReference>
<accession>U6JXK4</accession>
<keyword evidence="3" id="KW-0378">Hydrolase</keyword>
<evidence type="ECO:0000313" key="4">
    <source>
        <dbReference type="Proteomes" id="UP000030744"/>
    </source>
</evidence>
<name>U6JXK4_9EIME</name>
<reference evidence="3" key="1">
    <citation type="submission" date="2013-10" db="EMBL/GenBank/DDBJ databases">
        <title>Genomic analysis of the causative agents of coccidiosis in chickens.</title>
        <authorList>
            <person name="Reid A.J."/>
            <person name="Blake D."/>
            <person name="Billington K."/>
            <person name="Browne H."/>
            <person name="Dunn M."/>
            <person name="Hung S."/>
            <person name="Kawahara F."/>
            <person name="Miranda-Saavedra D."/>
            <person name="Mourier T."/>
            <person name="Nagra H."/>
            <person name="Otto T.D."/>
            <person name="Rawlings N."/>
            <person name="Sanchez A."/>
            <person name="Sanders M."/>
            <person name="Subramaniam C."/>
            <person name="Tay Y."/>
            <person name="Dear P."/>
            <person name="Doerig C."/>
            <person name="Gruber A."/>
            <person name="Parkinson J."/>
            <person name="Shirley M."/>
            <person name="Wan K.L."/>
            <person name="Berriman M."/>
            <person name="Tomley F."/>
            <person name="Pain A."/>
        </authorList>
    </citation>
    <scope>NUCLEOTIDE SEQUENCE [LARGE SCALE GENOMIC DNA]</scope>
    <source>
        <strain evidence="3">Houghton</strain>
    </source>
</reference>
<proteinExistence type="predicted"/>
<dbReference type="GO" id="GO:0046872">
    <property type="term" value="F:metal ion binding"/>
    <property type="evidence" value="ECO:0007669"/>
    <property type="project" value="InterPro"/>
</dbReference>
<dbReference type="Proteomes" id="UP000030744">
    <property type="component" value="Unassembled WGS sequence"/>
</dbReference>
<dbReference type="GO" id="GO:0008237">
    <property type="term" value="F:metallopeptidase activity"/>
    <property type="evidence" value="ECO:0007669"/>
    <property type="project" value="UniProtKB-KW"/>
</dbReference>
<evidence type="ECO:0000256" key="1">
    <source>
        <dbReference type="SAM" id="MobiDB-lite"/>
    </source>
</evidence>
<reference evidence="3" key="2">
    <citation type="submission" date="2013-10" db="EMBL/GenBank/DDBJ databases">
        <authorList>
            <person name="Aslett M."/>
        </authorList>
    </citation>
    <scope>NUCLEOTIDE SEQUENCE [LARGE SCALE GENOMIC DNA]</scope>
    <source>
        <strain evidence="3">Houghton</strain>
    </source>
</reference>
<dbReference type="OrthoDB" id="311076at2759"/>
<dbReference type="InterPro" id="IPR013578">
    <property type="entry name" value="Peptidase_M16C_assoc"/>
</dbReference>
<dbReference type="SUPFAM" id="SSF63411">
    <property type="entry name" value="LuxS/MPP-like metallohydrolase"/>
    <property type="match status" value="1"/>
</dbReference>
<keyword evidence="3" id="KW-0645">Protease</keyword>
<dbReference type="Gene3D" id="3.30.830.10">
    <property type="entry name" value="Metalloenzyme, LuxS/M16 peptidase-like"/>
    <property type="match status" value="2"/>
</dbReference>
<feature type="domain" description="Peptidase M16C associated" evidence="2">
    <location>
        <begin position="20"/>
        <end position="96"/>
    </location>
</feature>
<dbReference type="EMBL" id="HG681932">
    <property type="protein sequence ID" value="CDJ29471.1"/>
    <property type="molecule type" value="Genomic_DNA"/>
</dbReference>
<dbReference type="PANTHER" id="PTHR43016:SF13">
    <property type="entry name" value="PRESEQUENCE PROTEASE, MITOCHONDRIAL"/>
    <property type="match status" value="1"/>
</dbReference>
<keyword evidence="3" id="KW-0482">Metalloprotease</keyword>
<organism evidence="3 4">
    <name type="scientific">Eimeria mitis</name>
    <dbReference type="NCBI Taxonomy" id="44415"/>
    <lineage>
        <taxon>Eukaryota</taxon>
        <taxon>Sar</taxon>
        <taxon>Alveolata</taxon>
        <taxon>Apicomplexa</taxon>
        <taxon>Conoidasida</taxon>
        <taxon>Coccidia</taxon>
        <taxon>Eucoccidiorida</taxon>
        <taxon>Eimeriorina</taxon>
        <taxon>Eimeriidae</taxon>
        <taxon>Eimeria</taxon>
    </lineage>
</organism>
<evidence type="ECO:0000313" key="3">
    <source>
        <dbReference type="EMBL" id="CDJ29471.1"/>
    </source>
</evidence>